<sequence length="434" mass="50909">MSLPNDKDFELAVDKAIDEIFGKIEPSSSKAADEEEVKVQLELEPLNEIEPSLEAEDNKVINFPQLEETLRLVSEETDEEEKEGETLSQKDLERIAASLLSLEWEVTPETSFEFLTTLEEIKQKADQDLYPIFDLLYEVGQWLKERPEEARPEWLHFLHQGIVALNLIVIHGKEIDPYIKQLQSALKKLKQEPETQEDKVKNILIKQLVYDYQRFLMLKWLFSRSPKTKHWLGLCQKSINEIEEVIKALPPEEQPDLEKIREKVLQKTKTTKKTFTREKTVSKEREPKIYQKENIFKEGYHCFVDEEEFIVPASQVAYFGPFKPGWENKIKDEKFPLITLLGFWRFFSFIKLKNKFKGDLSKKNEQELRSMSLPVIKRAEEPEFIMILWKNNRGGVLLLNEAVFIEIPEKSFKVSKGDSQVVFIENKEFPIVKI</sequence>
<reference evidence="1 2" key="1">
    <citation type="submission" date="2016-02" db="EMBL/GenBank/DDBJ databases">
        <title>Draft genome sequence of Thermodesulfatator sp. S606.</title>
        <authorList>
            <person name="Lai Q."/>
            <person name="Cao J."/>
            <person name="Dupont S."/>
            <person name="Shao Z."/>
            <person name="Jebbar M."/>
            <person name="Alain K."/>
        </authorList>
    </citation>
    <scope>NUCLEOTIDE SEQUENCE [LARGE SCALE GENOMIC DNA]</scope>
    <source>
        <strain evidence="1 2">S606</strain>
    </source>
</reference>
<organism evidence="1 2">
    <name type="scientific">Thermodesulfatator autotrophicus</name>
    <dbReference type="NCBI Taxonomy" id="1795632"/>
    <lineage>
        <taxon>Bacteria</taxon>
        <taxon>Pseudomonadati</taxon>
        <taxon>Thermodesulfobacteriota</taxon>
        <taxon>Thermodesulfobacteria</taxon>
        <taxon>Thermodesulfobacteriales</taxon>
        <taxon>Thermodesulfatatoraceae</taxon>
        <taxon>Thermodesulfatator</taxon>
    </lineage>
</organism>
<dbReference type="Proteomes" id="UP000076964">
    <property type="component" value="Unassembled WGS sequence"/>
</dbReference>
<name>A0A177E777_9BACT</name>
<proteinExistence type="predicted"/>
<dbReference type="AlphaFoldDB" id="A0A177E777"/>
<protein>
    <submittedName>
        <fullName evidence="1">Uncharacterized protein</fullName>
    </submittedName>
</protein>
<dbReference type="STRING" id="1795632.TH606_06265"/>
<gene>
    <name evidence="1" type="ORF">TH606_06265</name>
</gene>
<keyword evidence="2" id="KW-1185">Reference proteome</keyword>
<dbReference type="EMBL" id="LSFI01000026">
    <property type="protein sequence ID" value="OAG27566.1"/>
    <property type="molecule type" value="Genomic_DNA"/>
</dbReference>
<evidence type="ECO:0000313" key="2">
    <source>
        <dbReference type="Proteomes" id="UP000076964"/>
    </source>
</evidence>
<accession>A0A177E777</accession>
<dbReference type="OrthoDB" id="9778321at2"/>
<evidence type="ECO:0000313" key="1">
    <source>
        <dbReference type="EMBL" id="OAG27566.1"/>
    </source>
</evidence>
<comment type="caution">
    <text evidence="1">The sequence shown here is derived from an EMBL/GenBank/DDBJ whole genome shotgun (WGS) entry which is preliminary data.</text>
</comment>
<dbReference type="RefSeq" id="WP_068542074.1">
    <property type="nucleotide sequence ID" value="NZ_LSFI01000026.1"/>
</dbReference>